<accession>A0A3Q0J3M4</accession>
<dbReference type="GO" id="GO:0008253">
    <property type="term" value="F:5'-nucleotidase activity"/>
    <property type="evidence" value="ECO:0007669"/>
    <property type="project" value="TreeGrafter"/>
</dbReference>
<dbReference type="RefSeq" id="XP_026683089.1">
    <property type="nucleotide sequence ID" value="XM_026827288.1"/>
</dbReference>
<reference evidence="6" key="1">
    <citation type="submission" date="2025-08" db="UniProtKB">
        <authorList>
            <consortium name="RefSeq"/>
        </authorList>
    </citation>
    <scope>IDENTIFICATION</scope>
</reference>
<organism evidence="5 6">
    <name type="scientific">Diaphorina citri</name>
    <name type="common">Asian citrus psyllid</name>
    <dbReference type="NCBI Taxonomy" id="121845"/>
    <lineage>
        <taxon>Eukaryota</taxon>
        <taxon>Metazoa</taxon>
        <taxon>Ecdysozoa</taxon>
        <taxon>Arthropoda</taxon>
        <taxon>Hexapoda</taxon>
        <taxon>Insecta</taxon>
        <taxon>Pterygota</taxon>
        <taxon>Neoptera</taxon>
        <taxon>Paraneoptera</taxon>
        <taxon>Hemiptera</taxon>
        <taxon>Sternorrhyncha</taxon>
        <taxon>Psylloidea</taxon>
        <taxon>Psyllidae</taxon>
        <taxon>Diaphorininae</taxon>
        <taxon>Diaphorina</taxon>
    </lineage>
</organism>
<name>A0A3Q0J3M4_DIACI</name>
<dbReference type="Gene3D" id="3.40.50.1000">
    <property type="entry name" value="HAD superfamily/HAD-like"/>
    <property type="match status" value="1"/>
</dbReference>
<dbReference type="InterPro" id="IPR008380">
    <property type="entry name" value="HAD-SF_hydro_IG_5-nucl"/>
</dbReference>
<dbReference type="PANTHER" id="PTHR12103:SF12">
    <property type="entry name" value="FI20020P1"/>
    <property type="match status" value="1"/>
</dbReference>
<keyword evidence="3" id="KW-0378">Hydrolase</keyword>
<evidence type="ECO:0000256" key="1">
    <source>
        <dbReference type="ARBA" id="ARBA00009589"/>
    </source>
</evidence>
<evidence type="ECO:0000256" key="2">
    <source>
        <dbReference type="ARBA" id="ARBA00022723"/>
    </source>
</evidence>
<evidence type="ECO:0000313" key="6">
    <source>
        <dbReference type="RefSeq" id="XP_026683089.1"/>
    </source>
</evidence>
<dbReference type="AlphaFoldDB" id="A0A3Q0J3M4"/>
<proteinExistence type="inferred from homology"/>
<evidence type="ECO:0000313" key="5">
    <source>
        <dbReference type="Proteomes" id="UP000079169"/>
    </source>
</evidence>
<dbReference type="Proteomes" id="UP000079169">
    <property type="component" value="Unplaced"/>
</dbReference>
<dbReference type="InterPro" id="IPR023214">
    <property type="entry name" value="HAD_sf"/>
</dbReference>
<dbReference type="PANTHER" id="PTHR12103">
    <property type="entry name" value="5'-NUCLEOTIDASE DOMAIN-CONTAINING"/>
    <property type="match status" value="1"/>
</dbReference>
<evidence type="ECO:0000256" key="3">
    <source>
        <dbReference type="ARBA" id="ARBA00022801"/>
    </source>
</evidence>
<dbReference type="Pfam" id="PF05761">
    <property type="entry name" value="5_nucleotid"/>
    <property type="match status" value="1"/>
</dbReference>
<comment type="similarity">
    <text evidence="1">Belongs to the 5'(3')-deoxyribonucleotidase family.</text>
</comment>
<gene>
    <name evidence="6" type="primary">LOC103514250</name>
</gene>
<dbReference type="SUPFAM" id="SSF56784">
    <property type="entry name" value="HAD-like"/>
    <property type="match status" value="1"/>
</dbReference>
<dbReference type="CTD" id="30833"/>
<protein>
    <submittedName>
        <fullName evidence="6">5'-nucleotidase domain-containing protein 3 isoform X2</fullName>
    </submittedName>
</protein>
<keyword evidence="4" id="KW-0460">Magnesium</keyword>
<evidence type="ECO:0000256" key="4">
    <source>
        <dbReference type="ARBA" id="ARBA00022842"/>
    </source>
</evidence>
<sequence>MSLLCNIAEYFERNQINYNPEILFNDVKTSVGMGHPLMHSLVIENTAEYLEKDPKLRIFFDRLREHKKKLFLITNSPYKFVNAGMSLVLGDDWEEFFDVIIVQARKPMFFTDESRPIRIYDRETNTMLWDKVTELKKGTIYFEGTVKQLMAMTKWKGEDLLYFGDHPYSDLADVTLEHGWRTGAIINELNHEIDTLNNEDFKKNCSWLAILTQLIEDQQDSQEPGASETLKKWEVERDSIRKQLKTVFNPQFGSVFRTHNNPTYFSRRLFRFADIYTSQMSNLLEHSITHTYYPRRGVMPHEYASLFV</sequence>
<keyword evidence="5" id="KW-1185">Reference proteome</keyword>
<dbReference type="GO" id="GO:0046872">
    <property type="term" value="F:metal ion binding"/>
    <property type="evidence" value="ECO:0007669"/>
    <property type="project" value="UniProtKB-KW"/>
</dbReference>
<dbReference type="InterPro" id="IPR036412">
    <property type="entry name" value="HAD-like_sf"/>
</dbReference>
<keyword evidence="2" id="KW-0479">Metal-binding</keyword>
<dbReference type="GeneID" id="103514250"/>